<dbReference type="GO" id="GO:0006406">
    <property type="term" value="P:mRNA export from nucleus"/>
    <property type="evidence" value="ECO:0007669"/>
    <property type="project" value="TreeGrafter"/>
</dbReference>
<dbReference type="PROSITE" id="PS50294">
    <property type="entry name" value="WD_REPEATS_REGION"/>
    <property type="match status" value="1"/>
</dbReference>
<sequence>MGYSSPKTVAPSACATVFDCAFSSDGALFAAVDNTATLSVWNTDNITSVSDRQDNPLSPCCVSPLFQADTKSGPLYSVIFAGHYIITGGDLNIKLWNVNSPAEEPMSTMQNPRLGTCSTGYAAVAETNGLAYCSESGQVFSASGQNVAYQWDLNTSTVVNTFRGHSDYLHCICMGSSSHTIITGSEDGTARLWDTRTSESQATFTNPDTKDWVGSISCSGDWLSYGTGSGNIYTYHLGSQSLFQTFQGKASVLSLTNIENVLISAGYEPVITSWNQDGTHKSRVNCDAEYVYSLKANPTNARLRMACAGSASMISFFTDLQLPPSIRLSM</sequence>
<protein>
    <submittedName>
        <fullName evidence="5">Uncharacterized protein</fullName>
    </submittedName>
</protein>
<reference evidence="5" key="1">
    <citation type="submission" date="2015-04" db="EMBL/GenBank/DDBJ databases">
        <title>The genome sequence of the plant pathogenic Rhizarian Plasmodiophora brassicae reveals insights in its biotrophic life cycle and the origin of chitin synthesis.</title>
        <authorList>
            <person name="Schwelm A."/>
            <person name="Fogelqvist J."/>
            <person name="Knaust A."/>
            <person name="Julke S."/>
            <person name="Lilja T."/>
            <person name="Dhandapani V."/>
            <person name="Bonilla-Rosso G."/>
            <person name="Karlsson M."/>
            <person name="Shevchenko A."/>
            <person name="Choi S.R."/>
            <person name="Kim H.G."/>
            <person name="Park J.Y."/>
            <person name="Lim Y.P."/>
            <person name="Ludwig-Muller J."/>
            <person name="Dixelius C."/>
        </authorList>
    </citation>
    <scope>NUCLEOTIDE SEQUENCE</scope>
    <source>
        <tissue evidence="5">Potato root galls</tissue>
    </source>
</reference>
<dbReference type="Gene3D" id="2.130.10.10">
    <property type="entry name" value="YVTN repeat-like/Quinoprotein amine dehydrogenase"/>
    <property type="match status" value="1"/>
</dbReference>
<accession>A0A0H5R8Q6</accession>
<evidence type="ECO:0000256" key="3">
    <source>
        <dbReference type="ARBA" id="ARBA00022737"/>
    </source>
</evidence>
<evidence type="ECO:0000256" key="2">
    <source>
        <dbReference type="ARBA" id="ARBA00022574"/>
    </source>
</evidence>
<dbReference type="PANTHER" id="PTHR44411:SF1">
    <property type="entry name" value="THO COMPLEX SUBUNIT 6 HOMOLOG"/>
    <property type="match status" value="1"/>
</dbReference>
<dbReference type="PANTHER" id="PTHR44411">
    <property type="entry name" value="THO COMPLEX SUBUNIT 6 HOMOLOG"/>
    <property type="match status" value="1"/>
</dbReference>
<proteinExistence type="inferred from homology"/>
<dbReference type="PROSITE" id="PS50082">
    <property type="entry name" value="WD_REPEATS_2"/>
    <property type="match status" value="1"/>
</dbReference>
<dbReference type="InterPro" id="IPR036322">
    <property type="entry name" value="WD40_repeat_dom_sf"/>
</dbReference>
<evidence type="ECO:0000256" key="4">
    <source>
        <dbReference type="PROSITE-ProRule" id="PRU00221"/>
    </source>
</evidence>
<dbReference type="SMART" id="SM00320">
    <property type="entry name" value="WD40"/>
    <property type="match status" value="7"/>
</dbReference>
<dbReference type="InterPro" id="IPR001680">
    <property type="entry name" value="WD40_rpt"/>
</dbReference>
<dbReference type="GO" id="GO:0000346">
    <property type="term" value="C:transcription export complex"/>
    <property type="evidence" value="ECO:0007669"/>
    <property type="project" value="TreeGrafter"/>
</dbReference>
<dbReference type="EMBL" id="HACM01010066">
    <property type="protein sequence ID" value="CRZ10508.1"/>
    <property type="molecule type" value="Transcribed_RNA"/>
</dbReference>
<feature type="repeat" description="WD" evidence="4">
    <location>
        <begin position="162"/>
        <end position="203"/>
    </location>
</feature>
<dbReference type="InterPro" id="IPR015943">
    <property type="entry name" value="WD40/YVTN_repeat-like_dom_sf"/>
</dbReference>
<evidence type="ECO:0000313" key="5">
    <source>
        <dbReference type="EMBL" id="CRZ10508.1"/>
    </source>
</evidence>
<organism evidence="5">
    <name type="scientific">Spongospora subterranea</name>
    <dbReference type="NCBI Taxonomy" id="70186"/>
    <lineage>
        <taxon>Eukaryota</taxon>
        <taxon>Sar</taxon>
        <taxon>Rhizaria</taxon>
        <taxon>Endomyxa</taxon>
        <taxon>Phytomyxea</taxon>
        <taxon>Plasmodiophorida</taxon>
        <taxon>Plasmodiophoridae</taxon>
        <taxon>Spongospora</taxon>
    </lineage>
</organism>
<dbReference type="GO" id="GO:0000347">
    <property type="term" value="C:THO complex"/>
    <property type="evidence" value="ECO:0007669"/>
    <property type="project" value="TreeGrafter"/>
</dbReference>
<dbReference type="AlphaFoldDB" id="A0A0H5R8Q6"/>
<dbReference type="SUPFAM" id="SSF50978">
    <property type="entry name" value="WD40 repeat-like"/>
    <property type="match status" value="1"/>
</dbReference>
<keyword evidence="2 4" id="KW-0853">WD repeat</keyword>
<evidence type="ECO:0000256" key="1">
    <source>
        <dbReference type="ARBA" id="ARBA00009728"/>
    </source>
</evidence>
<comment type="similarity">
    <text evidence="1">Belongs to the WD repeat THOC6 family.</text>
</comment>
<keyword evidence="3" id="KW-0677">Repeat</keyword>
<dbReference type="Pfam" id="PF00400">
    <property type="entry name" value="WD40"/>
    <property type="match status" value="1"/>
</dbReference>
<dbReference type="InterPro" id="IPR019775">
    <property type="entry name" value="WD40_repeat_CS"/>
</dbReference>
<dbReference type="InterPro" id="IPR042626">
    <property type="entry name" value="THOC6"/>
</dbReference>
<dbReference type="PROSITE" id="PS00678">
    <property type="entry name" value="WD_REPEATS_1"/>
    <property type="match status" value="1"/>
</dbReference>
<name>A0A0H5R8Q6_9EUKA</name>